<evidence type="ECO:0000313" key="2">
    <source>
        <dbReference type="Proteomes" id="UP000216409"/>
    </source>
</evidence>
<evidence type="ECO:0000313" key="1">
    <source>
        <dbReference type="EMBL" id="OYR59853.1"/>
    </source>
</evidence>
<proteinExistence type="predicted"/>
<organism evidence="1 2">
    <name type="scientific">Halorubrum ezzemoulense</name>
    <name type="common">Halorubrum chaoviator</name>
    <dbReference type="NCBI Taxonomy" id="337243"/>
    <lineage>
        <taxon>Archaea</taxon>
        <taxon>Methanobacteriati</taxon>
        <taxon>Methanobacteriota</taxon>
        <taxon>Stenosarchaea group</taxon>
        <taxon>Halobacteria</taxon>
        <taxon>Halobacteriales</taxon>
        <taxon>Haloferacaceae</taxon>
        <taxon>Halorubrum</taxon>
    </lineage>
</organism>
<dbReference type="RefSeq" id="WP_094580169.1">
    <property type="nucleotide sequence ID" value="NZ_NHOW01000129.1"/>
</dbReference>
<accession>A0A256ITS4</accession>
<gene>
    <name evidence="1" type="ORF">DJ83_11210</name>
</gene>
<reference evidence="1 2" key="1">
    <citation type="journal article" date="2014" name="Front. Microbiol.">
        <title>Population and genomic analysis of the genus Halorubrum.</title>
        <authorList>
            <person name="Fullmer M.S."/>
            <person name="Soucy S.M."/>
            <person name="Swithers K.S."/>
            <person name="Makkay A.M."/>
            <person name="Wheeler R."/>
            <person name="Ventosa A."/>
            <person name="Gogarten J.P."/>
            <person name="Papke R.T."/>
        </authorList>
    </citation>
    <scope>NUCLEOTIDE SEQUENCE [LARGE SCALE GENOMIC DNA]</scope>
    <source>
        <strain evidence="1 2">LD3</strain>
    </source>
</reference>
<sequence length="83" mass="9761">MTRPDGAATSDPRDIDLPPRWRSWRFRAREEYLTVNLSRAELFRSIVLEVDPDDQDPTDVDEQSRFTKSDLARIALRLRLFTP</sequence>
<dbReference type="EMBL" id="NHOW01000129">
    <property type="protein sequence ID" value="OYR59853.1"/>
    <property type="molecule type" value="Genomic_DNA"/>
</dbReference>
<name>A0A256ITS4_HALEZ</name>
<comment type="caution">
    <text evidence="1">The sequence shown here is derived from an EMBL/GenBank/DDBJ whole genome shotgun (WGS) entry which is preliminary data.</text>
</comment>
<protein>
    <submittedName>
        <fullName evidence="1">Uncharacterized protein</fullName>
    </submittedName>
</protein>
<dbReference type="AlphaFoldDB" id="A0A256ITS4"/>
<dbReference type="Proteomes" id="UP000216409">
    <property type="component" value="Unassembled WGS sequence"/>
</dbReference>